<dbReference type="InterPro" id="IPR021314">
    <property type="entry name" value="DUF2911"/>
</dbReference>
<reference evidence="5" key="2">
    <citation type="submission" date="2020-07" db="EMBL/GenBank/DDBJ databases">
        <title>Flavobacterium sp. xlx-214.</title>
        <authorList>
            <person name="Yang C."/>
        </authorList>
    </citation>
    <scope>NUCLEOTIDE SEQUENCE [LARGE SCALE GENOMIC DNA]</scope>
    <source>
        <strain evidence="5">CX-624</strain>
    </source>
</reference>
<dbReference type="RefSeq" id="WP_181887406.1">
    <property type="nucleotide sequence ID" value="NZ_CP059472.1"/>
</dbReference>
<keyword evidence="1" id="KW-0732">Signal</keyword>
<dbReference type="EMBL" id="CP059472">
    <property type="protein sequence ID" value="QMS99061.1"/>
    <property type="molecule type" value="Genomic_DNA"/>
</dbReference>
<dbReference type="KEGG" id="cbau:H1R16_03385"/>
<reference evidence="2" key="3">
    <citation type="submission" date="2020-07" db="EMBL/GenBank/DDBJ databases">
        <authorList>
            <person name="Yang C."/>
        </authorList>
    </citation>
    <scope>NUCLEOTIDE SEQUENCE</scope>
    <source>
        <strain evidence="2">Cx-624</strain>
    </source>
</reference>
<evidence type="ECO:0000256" key="1">
    <source>
        <dbReference type="SAM" id="SignalP"/>
    </source>
</evidence>
<evidence type="ECO:0000313" key="3">
    <source>
        <dbReference type="EMBL" id="QMS99061.1"/>
    </source>
</evidence>
<name>A0A7D7QF74_9FLAO</name>
<evidence type="ECO:0000313" key="4">
    <source>
        <dbReference type="Proteomes" id="UP000515349"/>
    </source>
</evidence>
<dbReference type="Proteomes" id="UP000539710">
    <property type="component" value="Unassembled WGS sequence"/>
</dbReference>
<reference evidence="3 4" key="1">
    <citation type="submission" date="2020-07" db="EMBL/GenBank/DDBJ databases">
        <title>Chryseobacterium sp.cx-624.</title>
        <authorList>
            <person name="Yang C."/>
        </authorList>
    </citation>
    <scope>NUCLEOTIDE SEQUENCE [LARGE SCALE GENOMIC DNA]</scope>
    <source>
        <strain evidence="3">Cx-624</strain>
        <strain evidence="4">cx-624</strain>
    </source>
</reference>
<sequence length="195" mass="21967">MKKLLVSAFIVASFSAYAQYSLPAKSPRQTVEQQFSTSKITVDYGRPGVRGRKVLGELVPYGKVWRAGANGATKVTFAQAVNFGGKTVPAGTYGLFINPTDKEWKIILNKDAQQWGAYEYDEKLNVSEVSVPVQKMTEKQEWFEIELNPVDDHALDMVIKWDMTRVTVPVKVAKPEAVSRIVEKLREINTIEREK</sequence>
<keyword evidence="5" id="KW-1185">Reference proteome</keyword>
<proteinExistence type="predicted"/>
<organism evidence="3 4">
    <name type="scientific">Marnyiella aurantia</name>
    <dbReference type="NCBI Taxonomy" id="2758037"/>
    <lineage>
        <taxon>Bacteria</taxon>
        <taxon>Pseudomonadati</taxon>
        <taxon>Bacteroidota</taxon>
        <taxon>Flavobacteriia</taxon>
        <taxon>Flavobacteriales</taxon>
        <taxon>Weeksellaceae</taxon>
        <taxon>Marnyiella</taxon>
    </lineage>
</organism>
<dbReference type="Proteomes" id="UP000515349">
    <property type="component" value="Chromosome"/>
</dbReference>
<gene>
    <name evidence="3" type="ORF">H1R16_03385</name>
    <name evidence="2" type="ORF">H2507_08975</name>
</gene>
<dbReference type="Pfam" id="PF11138">
    <property type="entry name" value="DUF2911"/>
    <property type="match status" value="1"/>
</dbReference>
<evidence type="ECO:0000313" key="2">
    <source>
        <dbReference type="EMBL" id="MBA5247299.1"/>
    </source>
</evidence>
<feature type="chain" id="PRO_5044656302" evidence="1">
    <location>
        <begin position="19"/>
        <end position="195"/>
    </location>
</feature>
<evidence type="ECO:0000313" key="5">
    <source>
        <dbReference type="Proteomes" id="UP000539710"/>
    </source>
</evidence>
<accession>A0A7D7QF74</accession>
<dbReference type="EMBL" id="JACEUX010000003">
    <property type="protein sequence ID" value="MBA5247299.1"/>
    <property type="molecule type" value="Genomic_DNA"/>
</dbReference>
<feature type="signal peptide" evidence="1">
    <location>
        <begin position="1"/>
        <end position="18"/>
    </location>
</feature>
<dbReference type="AlphaFoldDB" id="A0A7D7QF74"/>
<protein>
    <submittedName>
        <fullName evidence="3">DUF2911 domain-containing protein</fullName>
    </submittedName>
</protein>